<organism evidence="1 2">
    <name type="scientific">Amphibalanus amphitrite</name>
    <name type="common">Striped barnacle</name>
    <name type="synonym">Balanus amphitrite</name>
    <dbReference type="NCBI Taxonomy" id="1232801"/>
    <lineage>
        <taxon>Eukaryota</taxon>
        <taxon>Metazoa</taxon>
        <taxon>Ecdysozoa</taxon>
        <taxon>Arthropoda</taxon>
        <taxon>Crustacea</taxon>
        <taxon>Multicrustacea</taxon>
        <taxon>Cirripedia</taxon>
        <taxon>Thoracica</taxon>
        <taxon>Thoracicalcarea</taxon>
        <taxon>Balanomorpha</taxon>
        <taxon>Balanoidea</taxon>
        <taxon>Balanidae</taxon>
        <taxon>Amphibalaninae</taxon>
        <taxon>Amphibalanus</taxon>
    </lineage>
</organism>
<proteinExistence type="predicted"/>
<keyword evidence="2" id="KW-1185">Reference proteome</keyword>
<sequence length="134" mass="15370">MPPGNSVFFMPQLWATRQGKVCLKSWLVRSLDLHSRKQVCAQMDAAHFLYSSKLSRFICRFCMEYAKQSSVMLTRIRRQRHATTMVLPTMACSPTAPRQPAAFRQPTGFRQPTAFCPPMVARRPTVARRPKVIL</sequence>
<dbReference type="EMBL" id="VIIS01001662">
    <property type="protein sequence ID" value="KAF0294771.1"/>
    <property type="molecule type" value="Genomic_DNA"/>
</dbReference>
<reference evidence="1 2" key="1">
    <citation type="submission" date="2019-07" db="EMBL/GenBank/DDBJ databases">
        <title>Draft genome assembly of a fouling barnacle, Amphibalanus amphitrite (Darwin, 1854): The first reference genome for Thecostraca.</title>
        <authorList>
            <person name="Kim W."/>
        </authorList>
    </citation>
    <scope>NUCLEOTIDE SEQUENCE [LARGE SCALE GENOMIC DNA]</scope>
    <source>
        <strain evidence="1">SNU_AA5</strain>
        <tissue evidence="1">Soma without cirri and trophi</tissue>
    </source>
</reference>
<evidence type="ECO:0000313" key="2">
    <source>
        <dbReference type="Proteomes" id="UP000440578"/>
    </source>
</evidence>
<evidence type="ECO:0000313" key="1">
    <source>
        <dbReference type="EMBL" id="KAF0294771.1"/>
    </source>
</evidence>
<comment type="caution">
    <text evidence="1">The sequence shown here is derived from an EMBL/GenBank/DDBJ whole genome shotgun (WGS) entry which is preliminary data.</text>
</comment>
<accession>A0A6A4VZ61</accession>
<protein>
    <submittedName>
        <fullName evidence="1">Uncharacterized protein</fullName>
    </submittedName>
</protein>
<dbReference type="AlphaFoldDB" id="A0A6A4VZ61"/>
<name>A0A6A4VZ61_AMPAM</name>
<dbReference type="Proteomes" id="UP000440578">
    <property type="component" value="Unassembled WGS sequence"/>
</dbReference>
<gene>
    <name evidence="1" type="ORF">FJT64_007609</name>
</gene>